<dbReference type="Gene3D" id="3.10.290.10">
    <property type="entry name" value="RNA-binding S4 domain"/>
    <property type="match status" value="1"/>
</dbReference>
<dbReference type="Pfam" id="PF13275">
    <property type="entry name" value="S4_2"/>
    <property type="match status" value="1"/>
</dbReference>
<comment type="caution">
    <text evidence="2">The sequence shown here is derived from an EMBL/GenBank/DDBJ whole genome shotgun (WGS) entry which is preliminary data.</text>
</comment>
<sequence>MPEHFIKLSQFLKLNDLVQSGGEAKHLIQDGYVLVNDAVELRRGRKLYAGDRVTFAGQTYDVTSDSEPH</sequence>
<organism evidence="2 3">
    <name type="scientific">Leptolyngbya cf. ectocarpi LEGE 11479</name>
    <dbReference type="NCBI Taxonomy" id="1828722"/>
    <lineage>
        <taxon>Bacteria</taxon>
        <taxon>Bacillati</taxon>
        <taxon>Cyanobacteriota</taxon>
        <taxon>Cyanophyceae</taxon>
        <taxon>Leptolyngbyales</taxon>
        <taxon>Leptolyngbyaceae</taxon>
        <taxon>Leptolyngbya group</taxon>
        <taxon>Leptolyngbya</taxon>
    </lineage>
</organism>
<dbReference type="InterPro" id="IPR036986">
    <property type="entry name" value="S4_RNA-bd_sf"/>
</dbReference>
<evidence type="ECO:0000256" key="1">
    <source>
        <dbReference type="PROSITE-ProRule" id="PRU00182"/>
    </source>
</evidence>
<dbReference type="SUPFAM" id="SSF55174">
    <property type="entry name" value="Alpha-L RNA-binding motif"/>
    <property type="match status" value="1"/>
</dbReference>
<protein>
    <submittedName>
        <fullName evidence="2">RNA-binding S4 domain-containing protein</fullName>
    </submittedName>
</protein>
<dbReference type="RefSeq" id="WP_193990351.1">
    <property type="nucleotide sequence ID" value="NZ_JADEXP010000007.1"/>
</dbReference>
<dbReference type="PROSITE" id="PS50889">
    <property type="entry name" value="S4"/>
    <property type="match status" value="1"/>
</dbReference>
<dbReference type="CDD" id="cd00165">
    <property type="entry name" value="S4"/>
    <property type="match status" value="1"/>
</dbReference>
<dbReference type="EMBL" id="JADEXP010000007">
    <property type="protein sequence ID" value="MBE9065409.1"/>
    <property type="molecule type" value="Genomic_DNA"/>
</dbReference>
<evidence type="ECO:0000313" key="2">
    <source>
        <dbReference type="EMBL" id="MBE9065409.1"/>
    </source>
</evidence>
<proteinExistence type="predicted"/>
<keyword evidence="3" id="KW-1185">Reference proteome</keyword>
<dbReference type="Proteomes" id="UP000615026">
    <property type="component" value="Unassembled WGS sequence"/>
</dbReference>
<evidence type="ECO:0000313" key="3">
    <source>
        <dbReference type="Proteomes" id="UP000615026"/>
    </source>
</evidence>
<dbReference type="AlphaFoldDB" id="A0A928WXV0"/>
<accession>A0A928WXV0</accession>
<gene>
    <name evidence="2" type="ORF">IQ260_01945</name>
</gene>
<name>A0A928WXV0_LEPEC</name>
<reference evidence="2" key="1">
    <citation type="submission" date="2020-10" db="EMBL/GenBank/DDBJ databases">
        <authorList>
            <person name="Castelo-Branco R."/>
            <person name="Eusebio N."/>
            <person name="Adriana R."/>
            <person name="Vieira A."/>
            <person name="Brugerolle De Fraissinette N."/>
            <person name="Rezende De Castro R."/>
            <person name="Schneider M.P."/>
            <person name="Vasconcelos V."/>
            <person name="Leao P.N."/>
        </authorList>
    </citation>
    <scope>NUCLEOTIDE SEQUENCE</scope>
    <source>
        <strain evidence="2">LEGE 11479</strain>
    </source>
</reference>
<keyword evidence="1" id="KW-0694">RNA-binding</keyword>
<dbReference type="GO" id="GO:0003723">
    <property type="term" value="F:RNA binding"/>
    <property type="evidence" value="ECO:0007669"/>
    <property type="project" value="UniProtKB-KW"/>
</dbReference>